<dbReference type="InterPro" id="IPR036249">
    <property type="entry name" value="Thioredoxin-like_sf"/>
</dbReference>
<proteinExistence type="inferred from homology"/>
<sequence>MPLNLGDVFPNFDAQALGVEKFNLYDYLGDKWGIMFSHPNDFTPVCTTELAEAVKLHSRFVEKNCKLVGFSCNDMNSHKEWAKDIMSYGGACGELPYPLVCDPDRKLAASLGIMDPAEKDKAGLPLTCRSVFFINPQKKLAASILYPATTGRSFKEILRVLDSLQLTEQYPVATPVEWTVGGTCCVVPSLSEDEAKCKLPKGHQVQNLPSGKAYLRLTPDPRS</sequence>
<evidence type="ECO:0000256" key="3">
    <source>
        <dbReference type="ARBA" id="ARBA00023002"/>
    </source>
</evidence>
<dbReference type="Pfam" id="PF00578">
    <property type="entry name" value="AhpC-TSA"/>
    <property type="match status" value="1"/>
</dbReference>
<dbReference type="VEuPathDB" id="ToxoDB:EAH_00058070"/>
<dbReference type="AlphaFoldDB" id="U6GP44"/>
<keyword evidence="4 6" id="KW-0676">Redox-active center</keyword>
<dbReference type="Proteomes" id="UP000018050">
    <property type="component" value="Unassembled WGS sequence"/>
</dbReference>
<evidence type="ECO:0000313" key="9">
    <source>
        <dbReference type="EMBL" id="CDI81013.1"/>
    </source>
</evidence>
<evidence type="ECO:0000256" key="1">
    <source>
        <dbReference type="ARBA" id="ARBA00022559"/>
    </source>
</evidence>
<comment type="similarity">
    <text evidence="5">Belongs to the peroxiredoxin family. Prx6 subfamily.</text>
</comment>
<dbReference type="OrthoDB" id="2996783at2759"/>
<evidence type="ECO:0000256" key="7">
    <source>
        <dbReference type="PIRSR" id="PIRSR000239-1"/>
    </source>
</evidence>
<dbReference type="PROSITE" id="PS51352">
    <property type="entry name" value="THIOREDOXIN_2"/>
    <property type="match status" value="1"/>
</dbReference>
<reference evidence="9" key="1">
    <citation type="submission" date="2013-10" db="EMBL/GenBank/DDBJ databases">
        <title>Genomic analysis of the causative agents of coccidiosis in chickens.</title>
        <authorList>
            <person name="Reid A.J."/>
            <person name="Blake D."/>
            <person name="Billington K."/>
            <person name="Browne H."/>
            <person name="Dunn M."/>
            <person name="Hung S."/>
            <person name="Kawahara F."/>
            <person name="Miranda-Saavedra D."/>
            <person name="Mourier T."/>
            <person name="Nagra H."/>
            <person name="Otto T.D."/>
            <person name="Rawlings N."/>
            <person name="Sanchez A."/>
            <person name="Sanders M."/>
            <person name="Subramaniam C."/>
            <person name="Tay Y."/>
            <person name="Dear P."/>
            <person name="Doerig C."/>
            <person name="Gruber A."/>
            <person name="Parkinson J."/>
            <person name="Shirley M."/>
            <person name="Wan K.L."/>
            <person name="Berriman M."/>
            <person name="Tomley F."/>
            <person name="Pain A."/>
        </authorList>
    </citation>
    <scope>NUCLEOTIDE SEQUENCE [LARGE SCALE GENOMIC DNA]</scope>
    <source>
        <strain evidence="9">Houghton</strain>
    </source>
</reference>
<dbReference type="GO" id="GO:0042744">
    <property type="term" value="P:hydrogen peroxide catabolic process"/>
    <property type="evidence" value="ECO:0007669"/>
    <property type="project" value="TreeGrafter"/>
</dbReference>
<dbReference type="InterPro" id="IPR000866">
    <property type="entry name" value="AhpC/TSA"/>
</dbReference>
<dbReference type="FunFam" id="3.40.30.10:FF:000011">
    <property type="entry name" value="Peroxiredoxin PRX1"/>
    <property type="match status" value="1"/>
</dbReference>
<name>U6GP44_EIMAC</name>
<dbReference type="GeneID" id="25273877"/>
<organism evidence="9 10">
    <name type="scientific">Eimeria acervulina</name>
    <name type="common">Coccidian parasite</name>
    <dbReference type="NCBI Taxonomy" id="5801"/>
    <lineage>
        <taxon>Eukaryota</taxon>
        <taxon>Sar</taxon>
        <taxon>Alveolata</taxon>
        <taxon>Apicomplexa</taxon>
        <taxon>Conoidasida</taxon>
        <taxon>Coccidia</taxon>
        <taxon>Eucoccidiorida</taxon>
        <taxon>Eimeriorina</taxon>
        <taxon>Eimeriidae</taxon>
        <taxon>Eimeria</taxon>
    </lineage>
</organism>
<keyword evidence="1 6" id="KW-0575">Peroxidase</keyword>
<dbReference type="RefSeq" id="XP_013249135.1">
    <property type="nucleotide sequence ID" value="XM_013393681.1"/>
</dbReference>
<dbReference type="PANTHER" id="PTHR10681">
    <property type="entry name" value="THIOREDOXIN PEROXIDASE"/>
    <property type="match status" value="1"/>
</dbReference>
<comment type="function">
    <text evidence="6">Thiol-specific peroxidase that catalyzes the reduction of hydrogen peroxide and organic hydroperoxides to water and alcohols, respectively.</text>
</comment>
<dbReference type="Pfam" id="PF10417">
    <property type="entry name" value="1-cysPrx_C"/>
    <property type="match status" value="1"/>
</dbReference>
<dbReference type="Gene3D" id="3.30.1020.10">
    <property type="entry name" value="Antioxidant, Horf6, Chain A, domain2"/>
    <property type="match status" value="1"/>
</dbReference>
<dbReference type="FunFam" id="3.30.1020.10:FF:000001">
    <property type="entry name" value="1-Cys peroxiredoxin"/>
    <property type="match status" value="1"/>
</dbReference>
<dbReference type="InterPro" id="IPR050217">
    <property type="entry name" value="Peroxiredoxin"/>
</dbReference>
<dbReference type="OMA" id="HGPMNIP"/>
<dbReference type="PANTHER" id="PTHR10681:SF121">
    <property type="entry name" value="ALKYL HYDROPEROXIDE REDUCTASE C"/>
    <property type="match status" value="1"/>
</dbReference>
<accession>U6GP44</accession>
<evidence type="ECO:0000256" key="4">
    <source>
        <dbReference type="ARBA" id="ARBA00023284"/>
    </source>
</evidence>
<dbReference type="GO" id="GO:0005829">
    <property type="term" value="C:cytosol"/>
    <property type="evidence" value="ECO:0007669"/>
    <property type="project" value="TreeGrafter"/>
</dbReference>
<dbReference type="GO" id="GO:0033554">
    <property type="term" value="P:cellular response to stress"/>
    <property type="evidence" value="ECO:0007669"/>
    <property type="project" value="TreeGrafter"/>
</dbReference>
<dbReference type="Gene3D" id="3.40.30.10">
    <property type="entry name" value="Glutaredoxin"/>
    <property type="match status" value="1"/>
</dbReference>
<evidence type="ECO:0000256" key="5">
    <source>
        <dbReference type="ARBA" id="ARBA00025719"/>
    </source>
</evidence>
<dbReference type="InterPro" id="IPR019479">
    <property type="entry name" value="Peroxiredoxin_C"/>
</dbReference>
<dbReference type="GO" id="GO:0045454">
    <property type="term" value="P:cell redox homeostasis"/>
    <property type="evidence" value="ECO:0007669"/>
    <property type="project" value="TreeGrafter"/>
</dbReference>
<dbReference type="InterPro" id="IPR024706">
    <property type="entry name" value="Peroxiredoxin_AhpC-typ"/>
</dbReference>
<dbReference type="CDD" id="cd03016">
    <property type="entry name" value="PRX_1cys"/>
    <property type="match status" value="1"/>
</dbReference>
<evidence type="ECO:0000256" key="6">
    <source>
        <dbReference type="PIRNR" id="PIRNR000239"/>
    </source>
</evidence>
<dbReference type="GO" id="GO:0006979">
    <property type="term" value="P:response to oxidative stress"/>
    <property type="evidence" value="ECO:0007669"/>
    <property type="project" value="TreeGrafter"/>
</dbReference>
<protein>
    <submittedName>
        <fullName evidence="9">Peroxidoxin 2, putative</fullName>
    </submittedName>
</protein>
<dbReference type="EMBL" id="HG671441">
    <property type="protein sequence ID" value="CDI81013.1"/>
    <property type="molecule type" value="Genomic_DNA"/>
</dbReference>
<gene>
    <name evidence="9" type="ORF">EAH_00058070</name>
</gene>
<feature type="domain" description="Thioredoxin" evidence="8">
    <location>
        <begin position="3"/>
        <end position="166"/>
    </location>
</feature>
<keyword evidence="3 6" id="KW-0560">Oxidoreductase</keyword>
<evidence type="ECO:0000256" key="2">
    <source>
        <dbReference type="ARBA" id="ARBA00022862"/>
    </source>
</evidence>
<keyword evidence="10" id="KW-1185">Reference proteome</keyword>
<evidence type="ECO:0000259" key="8">
    <source>
        <dbReference type="PROSITE" id="PS51352"/>
    </source>
</evidence>
<dbReference type="GO" id="GO:0008379">
    <property type="term" value="F:thioredoxin peroxidase activity"/>
    <property type="evidence" value="ECO:0007669"/>
    <property type="project" value="TreeGrafter"/>
</dbReference>
<keyword evidence="2 6" id="KW-0049">Antioxidant</keyword>
<dbReference type="InterPro" id="IPR045020">
    <property type="entry name" value="PRX_1cys"/>
</dbReference>
<evidence type="ECO:0000313" key="10">
    <source>
        <dbReference type="Proteomes" id="UP000018050"/>
    </source>
</evidence>
<dbReference type="PIRSF" id="PIRSF000239">
    <property type="entry name" value="AHPC"/>
    <property type="match status" value="1"/>
</dbReference>
<dbReference type="InterPro" id="IPR013766">
    <property type="entry name" value="Thioredoxin_domain"/>
</dbReference>
<feature type="active site" description="Cysteine sulfenic acid (-SOH) intermediate; for peroxidase activity" evidence="7">
    <location>
        <position position="46"/>
    </location>
</feature>
<dbReference type="SUPFAM" id="SSF52833">
    <property type="entry name" value="Thioredoxin-like"/>
    <property type="match status" value="1"/>
</dbReference>
<reference evidence="9" key="2">
    <citation type="submission" date="2013-10" db="EMBL/GenBank/DDBJ databases">
        <authorList>
            <person name="Aslett M."/>
        </authorList>
    </citation>
    <scope>NUCLEOTIDE SEQUENCE [LARGE SCALE GENOMIC DNA]</scope>
    <source>
        <strain evidence="9">Houghton</strain>
    </source>
</reference>